<evidence type="ECO:0000256" key="1">
    <source>
        <dbReference type="SAM" id="SignalP"/>
    </source>
</evidence>
<sequence>MRKVTRAASAFLIATGIALSPMTAFAADDDEGTIATVDREGLTITLDNGNTYKLSGEFDVESLQEGVDVVLAYDTIGGVKTVTDLIIYE</sequence>
<feature type="signal peptide" evidence="1">
    <location>
        <begin position="1"/>
        <end position="26"/>
    </location>
</feature>
<comment type="caution">
    <text evidence="2">The sequence shown here is derived from an EMBL/GenBank/DDBJ whole genome shotgun (WGS) entry which is preliminary data.</text>
</comment>
<protein>
    <submittedName>
        <fullName evidence="2">DUF1344 domain-containing protein</fullName>
    </submittedName>
</protein>
<accession>A0ABV3WRN1</accession>
<proteinExistence type="predicted"/>
<dbReference type="Proteomes" id="UP001559025">
    <property type="component" value="Unassembled WGS sequence"/>
</dbReference>
<name>A0ABV3WRN1_9HYPH</name>
<feature type="chain" id="PRO_5046671960" evidence="1">
    <location>
        <begin position="27"/>
        <end position="89"/>
    </location>
</feature>
<organism evidence="2 3">
    <name type="scientific">Neoaquamicrobium sediminum</name>
    <dbReference type="NCBI Taxonomy" id="1849104"/>
    <lineage>
        <taxon>Bacteria</taxon>
        <taxon>Pseudomonadati</taxon>
        <taxon>Pseudomonadota</taxon>
        <taxon>Alphaproteobacteria</taxon>
        <taxon>Hyphomicrobiales</taxon>
        <taxon>Phyllobacteriaceae</taxon>
        <taxon>Neoaquamicrobium</taxon>
    </lineage>
</organism>
<evidence type="ECO:0000313" key="2">
    <source>
        <dbReference type="EMBL" id="MEX4007323.1"/>
    </source>
</evidence>
<dbReference type="EMBL" id="JAZHFV010000002">
    <property type="protein sequence ID" value="MEX4007323.1"/>
    <property type="molecule type" value="Genomic_DNA"/>
</dbReference>
<dbReference type="RefSeq" id="WP_244648422.1">
    <property type="nucleotide sequence ID" value="NZ_JABETK010000001.1"/>
</dbReference>
<evidence type="ECO:0000313" key="3">
    <source>
        <dbReference type="Proteomes" id="UP001559025"/>
    </source>
</evidence>
<keyword evidence="3" id="KW-1185">Reference proteome</keyword>
<dbReference type="InterPro" id="IPR009780">
    <property type="entry name" value="DUF1344"/>
</dbReference>
<gene>
    <name evidence="2" type="ORF">V1479_08400</name>
</gene>
<keyword evidence="1" id="KW-0732">Signal</keyword>
<reference evidence="2 3" key="1">
    <citation type="submission" date="2024-01" db="EMBL/GenBank/DDBJ databases">
        <title>New evidence supports the origin of RcGTA from prophage.</title>
        <authorList>
            <person name="Xu Y."/>
            <person name="Liu B."/>
            <person name="Chen F."/>
        </authorList>
    </citation>
    <scope>NUCLEOTIDE SEQUENCE [LARGE SCALE GENOMIC DNA]</scope>
    <source>
        <strain evidence="2 3">CBW1107-2</strain>
    </source>
</reference>
<dbReference type="Pfam" id="PF07076">
    <property type="entry name" value="DUF1344"/>
    <property type="match status" value="1"/>
</dbReference>